<gene>
    <name evidence="9 11" type="primary">argB</name>
    <name evidence="11" type="ORF">GHK86_06590</name>
</gene>
<dbReference type="NCBIfam" id="TIGR00761">
    <property type="entry name" value="argB"/>
    <property type="match status" value="1"/>
</dbReference>
<dbReference type="InterPro" id="IPR001057">
    <property type="entry name" value="Glu/AcGlu_kinase"/>
</dbReference>
<reference evidence="11 12" key="1">
    <citation type="submission" date="2019-11" db="EMBL/GenBank/DDBJ databases">
        <title>Acidiferrimicrobium australis gen. nov., sp. nov., an acidophilic and obligately heterotrophic, member of the Actinobacteria that catalyses dissimilatory oxido- reduction of iron isolated from metal-rich acidic water in Chile.</title>
        <authorList>
            <person name="Gonzalez D."/>
            <person name="Huber K."/>
            <person name="Hedrich S."/>
            <person name="Rojas-Villalobos C."/>
            <person name="Quatrini R."/>
            <person name="Dinamarca M.A."/>
            <person name="Schwarz A."/>
            <person name="Canales C."/>
            <person name="Nancucheo I."/>
        </authorList>
    </citation>
    <scope>NUCLEOTIDE SEQUENCE [LARGE SCALE GENOMIC DNA]</scope>
    <source>
        <strain evidence="11 12">USS-CCA1</strain>
    </source>
</reference>
<sequence length="315" mass="32312">MRQPRPRPAGDGRPAADRPVAVTAEAAAPPDAATRAAVLVEALPYIREFRGRIVVVKYGGNAIAGADPARALASFAADVVLLHAVGIRPVVVHGGGPQIGELMGRLGLVPEFRDGLRVTDAETLDVARMVLVGKVNRDIVTAVNAHGHLAVGLSGEDAGLLTASPRDPALGFVGDVGSVNPELLRRLLAEDLIPVVATIGSDGQGQAYNINADTAAGAVAEAVAAAKLVYLTDVEGIRAERDDPASLIHRTTPDGLDALVRSGAVAGGMIPKVASCSRAVRNGVPAAHVLDGRTDHALLLELFTDKGVGTMVALP</sequence>
<comment type="catalytic activity">
    <reaction evidence="8 9">
        <text>N-acetyl-L-glutamate + ATP = N-acetyl-L-glutamyl 5-phosphate + ADP</text>
        <dbReference type="Rhea" id="RHEA:14629"/>
        <dbReference type="ChEBI" id="CHEBI:30616"/>
        <dbReference type="ChEBI" id="CHEBI:44337"/>
        <dbReference type="ChEBI" id="CHEBI:57936"/>
        <dbReference type="ChEBI" id="CHEBI:456216"/>
        <dbReference type="EC" id="2.7.2.8"/>
    </reaction>
</comment>
<keyword evidence="3 9" id="KW-0028">Amino-acid biosynthesis</keyword>
<evidence type="ECO:0000256" key="3">
    <source>
        <dbReference type="ARBA" id="ARBA00022605"/>
    </source>
</evidence>
<dbReference type="Pfam" id="PF00696">
    <property type="entry name" value="AA_kinase"/>
    <property type="match status" value="1"/>
</dbReference>
<keyword evidence="2 9" id="KW-0055">Arginine biosynthesis</keyword>
<comment type="similarity">
    <text evidence="9">Belongs to the acetylglutamate kinase family. ArgB subfamily.</text>
</comment>
<dbReference type="PRINTS" id="PR00474">
    <property type="entry name" value="GLU5KINASE"/>
</dbReference>
<keyword evidence="12" id="KW-1185">Reference proteome</keyword>
<organism evidence="11 12">
    <name type="scientific">Acidiferrimicrobium australe</name>
    <dbReference type="NCBI Taxonomy" id="2664430"/>
    <lineage>
        <taxon>Bacteria</taxon>
        <taxon>Bacillati</taxon>
        <taxon>Actinomycetota</taxon>
        <taxon>Acidimicrobiia</taxon>
        <taxon>Acidimicrobiales</taxon>
        <taxon>Acidimicrobiaceae</taxon>
        <taxon>Acidiferrimicrobium</taxon>
    </lineage>
</organism>
<dbReference type="PANTHER" id="PTHR23342">
    <property type="entry name" value="N-ACETYLGLUTAMATE SYNTHASE"/>
    <property type="match status" value="1"/>
</dbReference>
<protein>
    <recommendedName>
        <fullName evidence="9">Acetylglutamate kinase</fullName>
        <ecNumber evidence="9">2.7.2.8</ecNumber>
    </recommendedName>
    <alternativeName>
        <fullName evidence="9">N-acetyl-L-glutamate 5-phosphotransferase</fullName>
    </alternativeName>
    <alternativeName>
        <fullName evidence="9">NAG kinase</fullName>
        <shortName evidence="9">NAGK</shortName>
    </alternativeName>
</protein>
<dbReference type="PIRSF" id="PIRSF000728">
    <property type="entry name" value="NAGK"/>
    <property type="match status" value="1"/>
</dbReference>
<evidence type="ECO:0000256" key="8">
    <source>
        <dbReference type="ARBA" id="ARBA00048141"/>
    </source>
</evidence>
<accession>A0ABW9QRD4</accession>
<comment type="caution">
    <text evidence="11">The sequence shown here is derived from an EMBL/GenBank/DDBJ whole genome shotgun (WGS) entry which is preliminary data.</text>
</comment>
<keyword evidence="7 9" id="KW-0067">ATP-binding</keyword>
<keyword evidence="6 9" id="KW-0418">Kinase</keyword>
<evidence type="ECO:0000259" key="10">
    <source>
        <dbReference type="Pfam" id="PF00696"/>
    </source>
</evidence>
<keyword evidence="5 9" id="KW-0547">Nucleotide-binding</keyword>
<dbReference type="EC" id="2.7.2.8" evidence="9"/>
<dbReference type="SUPFAM" id="SSF53633">
    <property type="entry name" value="Carbamate kinase-like"/>
    <property type="match status" value="1"/>
</dbReference>
<feature type="domain" description="Aspartate/glutamate/uridylate kinase" evidence="10">
    <location>
        <begin position="53"/>
        <end position="290"/>
    </location>
</feature>
<keyword evidence="4 9" id="KW-0808">Transferase</keyword>
<dbReference type="GO" id="GO:0003991">
    <property type="term" value="F:acetylglutamate kinase activity"/>
    <property type="evidence" value="ECO:0007669"/>
    <property type="project" value="UniProtKB-EC"/>
</dbReference>
<evidence type="ECO:0000256" key="1">
    <source>
        <dbReference type="ARBA" id="ARBA00004828"/>
    </source>
</evidence>
<evidence type="ECO:0000256" key="2">
    <source>
        <dbReference type="ARBA" id="ARBA00022571"/>
    </source>
</evidence>
<proteinExistence type="inferred from homology"/>
<feature type="site" description="Transition state stabilizer" evidence="9">
    <location>
        <position position="57"/>
    </location>
</feature>
<feature type="binding site" evidence="9">
    <location>
        <begin position="95"/>
        <end position="96"/>
    </location>
    <ligand>
        <name>substrate</name>
    </ligand>
</feature>
<name>A0ABW9QRD4_9ACTN</name>
<dbReference type="CDD" id="cd04250">
    <property type="entry name" value="AAK_NAGK-C"/>
    <property type="match status" value="1"/>
</dbReference>
<feature type="binding site" evidence="9">
    <location>
        <position position="209"/>
    </location>
    <ligand>
        <name>substrate</name>
    </ligand>
</feature>
<dbReference type="InterPro" id="IPR041727">
    <property type="entry name" value="NAGK-C"/>
</dbReference>
<dbReference type="HAMAP" id="MF_00082">
    <property type="entry name" value="ArgB"/>
    <property type="match status" value="1"/>
</dbReference>
<evidence type="ECO:0000313" key="11">
    <source>
        <dbReference type="EMBL" id="MST32387.1"/>
    </source>
</evidence>
<evidence type="ECO:0000256" key="6">
    <source>
        <dbReference type="ARBA" id="ARBA00022777"/>
    </source>
</evidence>
<dbReference type="InterPro" id="IPR036393">
    <property type="entry name" value="AceGlu_kinase-like_sf"/>
</dbReference>
<dbReference type="Proteomes" id="UP000437736">
    <property type="component" value="Unassembled WGS sequence"/>
</dbReference>
<comment type="function">
    <text evidence="9">Catalyzes the ATP-dependent phosphorylation of N-acetyl-L-glutamate.</text>
</comment>
<comment type="pathway">
    <text evidence="1 9">Amino-acid biosynthesis; L-arginine biosynthesis; N(2)-acetyl-L-ornithine from L-glutamate: step 2/4.</text>
</comment>
<evidence type="ECO:0000256" key="5">
    <source>
        <dbReference type="ARBA" id="ARBA00022741"/>
    </source>
</evidence>
<feature type="site" description="Transition state stabilizer" evidence="9">
    <location>
        <position position="272"/>
    </location>
</feature>
<evidence type="ECO:0000256" key="9">
    <source>
        <dbReference type="HAMAP-Rule" id="MF_00082"/>
    </source>
</evidence>
<comment type="subcellular location">
    <subcellularLocation>
        <location evidence="9">Cytoplasm</location>
    </subcellularLocation>
</comment>
<dbReference type="InterPro" id="IPR037528">
    <property type="entry name" value="ArgB"/>
</dbReference>
<evidence type="ECO:0000256" key="4">
    <source>
        <dbReference type="ARBA" id="ARBA00022679"/>
    </source>
</evidence>
<evidence type="ECO:0000256" key="7">
    <source>
        <dbReference type="ARBA" id="ARBA00022840"/>
    </source>
</evidence>
<dbReference type="Gene3D" id="3.40.1160.10">
    <property type="entry name" value="Acetylglutamate kinase-like"/>
    <property type="match status" value="1"/>
</dbReference>
<feature type="binding site" evidence="9">
    <location>
        <position position="117"/>
    </location>
    <ligand>
        <name>substrate</name>
    </ligand>
</feature>
<dbReference type="PANTHER" id="PTHR23342:SF0">
    <property type="entry name" value="N-ACETYLGLUTAMATE SYNTHASE, MITOCHONDRIAL"/>
    <property type="match status" value="1"/>
</dbReference>
<evidence type="ECO:0000313" key="12">
    <source>
        <dbReference type="Proteomes" id="UP000437736"/>
    </source>
</evidence>
<dbReference type="EMBL" id="WJHE01000283">
    <property type="protein sequence ID" value="MST32387.1"/>
    <property type="molecule type" value="Genomic_DNA"/>
</dbReference>
<dbReference type="InterPro" id="IPR001048">
    <property type="entry name" value="Asp/Glu/Uridylate_kinase"/>
</dbReference>
<keyword evidence="9" id="KW-0963">Cytoplasm</keyword>
<dbReference type="InterPro" id="IPR004662">
    <property type="entry name" value="AcgluKinase_fam"/>
</dbReference>